<evidence type="ECO:0000313" key="1">
    <source>
        <dbReference type="EMBL" id="GGG09203.1"/>
    </source>
</evidence>
<reference evidence="1" key="1">
    <citation type="journal article" date="2014" name="Int. J. Syst. Evol. Microbiol.">
        <title>Complete genome sequence of Corynebacterium casei LMG S-19264T (=DSM 44701T), isolated from a smear-ripened cheese.</title>
        <authorList>
            <consortium name="US DOE Joint Genome Institute (JGI-PGF)"/>
            <person name="Walter F."/>
            <person name="Albersmeier A."/>
            <person name="Kalinowski J."/>
            <person name="Ruckert C."/>
        </authorList>
    </citation>
    <scope>NUCLEOTIDE SEQUENCE</scope>
    <source>
        <strain evidence="1">CGMCC 1.12987</strain>
    </source>
</reference>
<dbReference type="Proteomes" id="UP000644756">
    <property type="component" value="Unassembled WGS sequence"/>
</dbReference>
<sequence length="161" mass="18372">MYKLLLMTLMLVIWMLLQALQLDEEMAIQTLFHGKYAVNRAAHAAAQQLDMALLSKGEVRIDEAEAAEQAASYLRYNLRLDDRGEPLHDSLLRSSAEVLVFDVINGNEAFPYLYRSVEHNYEVVLQGPSVVMIVRMDYQRAFSVLEPIQWEIKGAAELVRS</sequence>
<reference evidence="1" key="2">
    <citation type="submission" date="2020-09" db="EMBL/GenBank/DDBJ databases">
        <authorList>
            <person name="Sun Q."/>
            <person name="Zhou Y."/>
        </authorList>
    </citation>
    <scope>NUCLEOTIDE SEQUENCE</scope>
    <source>
        <strain evidence="1">CGMCC 1.12987</strain>
    </source>
</reference>
<comment type="caution">
    <text evidence="1">The sequence shown here is derived from an EMBL/GenBank/DDBJ whole genome shotgun (WGS) entry which is preliminary data.</text>
</comment>
<gene>
    <name evidence="1" type="ORF">GCM10010916_27580</name>
</gene>
<keyword evidence="2" id="KW-1185">Reference proteome</keyword>
<protein>
    <submittedName>
        <fullName evidence="1">Uncharacterized protein</fullName>
    </submittedName>
</protein>
<proteinExistence type="predicted"/>
<dbReference type="EMBL" id="BMGR01000008">
    <property type="protein sequence ID" value="GGG09203.1"/>
    <property type="molecule type" value="Genomic_DNA"/>
</dbReference>
<organism evidence="1 2">
    <name type="scientific">Paenibacillus abyssi</name>
    <dbReference type="NCBI Taxonomy" id="1340531"/>
    <lineage>
        <taxon>Bacteria</taxon>
        <taxon>Bacillati</taxon>
        <taxon>Bacillota</taxon>
        <taxon>Bacilli</taxon>
        <taxon>Bacillales</taxon>
        <taxon>Paenibacillaceae</taxon>
        <taxon>Paenibacillus</taxon>
    </lineage>
</organism>
<name>A0A917FU67_9BACL</name>
<accession>A0A917FU67</accession>
<dbReference type="AlphaFoldDB" id="A0A917FU67"/>
<dbReference type="RefSeq" id="WP_188531628.1">
    <property type="nucleotide sequence ID" value="NZ_BMGR01000008.1"/>
</dbReference>
<evidence type="ECO:0000313" key="2">
    <source>
        <dbReference type="Proteomes" id="UP000644756"/>
    </source>
</evidence>